<evidence type="ECO:0000256" key="1">
    <source>
        <dbReference type="ARBA" id="ARBA00004651"/>
    </source>
</evidence>
<dbReference type="EMBL" id="BJNT01000004">
    <property type="protein sequence ID" value="GEC85292.1"/>
    <property type="molecule type" value="Genomic_DNA"/>
</dbReference>
<keyword evidence="7 9" id="KW-0472">Membrane</keyword>
<dbReference type="NCBIfam" id="TIGR00842">
    <property type="entry name" value="bcct"/>
    <property type="match status" value="1"/>
</dbReference>
<evidence type="ECO:0000313" key="11">
    <source>
        <dbReference type="Proteomes" id="UP000319986"/>
    </source>
</evidence>
<dbReference type="Proteomes" id="UP000319986">
    <property type="component" value="Unassembled WGS sequence"/>
</dbReference>
<keyword evidence="3" id="KW-0813">Transport</keyword>
<dbReference type="PANTHER" id="PTHR30047">
    <property type="entry name" value="HIGH-AFFINITY CHOLINE TRANSPORT PROTEIN-RELATED"/>
    <property type="match status" value="1"/>
</dbReference>
<dbReference type="NCBIfam" id="NF007399">
    <property type="entry name" value="PRK09928.1"/>
    <property type="match status" value="1"/>
</dbReference>
<evidence type="ECO:0000256" key="7">
    <source>
        <dbReference type="ARBA" id="ARBA00023136"/>
    </source>
</evidence>
<dbReference type="PANTHER" id="PTHR30047:SF7">
    <property type="entry name" value="HIGH-AFFINITY CHOLINE TRANSPORT PROTEIN"/>
    <property type="match status" value="1"/>
</dbReference>
<feature type="transmembrane region" description="Helical" evidence="9">
    <location>
        <begin position="62"/>
        <end position="81"/>
    </location>
</feature>
<name>A0A4Y4C0A8_9CORY</name>
<feature type="transmembrane region" description="Helical" evidence="9">
    <location>
        <begin position="190"/>
        <end position="213"/>
    </location>
</feature>
<feature type="transmembrane region" description="Helical" evidence="9">
    <location>
        <begin position="443"/>
        <end position="470"/>
    </location>
</feature>
<feature type="transmembrane region" description="Helical" evidence="9">
    <location>
        <begin position="140"/>
        <end position="161"/>
    </location>
</feature>
<dbReference type="Pfam" id="PF02028">
    <property type="entry name" value="BCCT"/>
    <property type="match status" value="1"/>
</dbReference>
<comment type="caution">
    <text evidence="10">The sequence shown here is derived from an EMBL/GenBank/DDBJ whole genome shotgun (WGS) entry which is preliminary data.</text>
</comment>
<feature type="transmembrane region" description="Helical" evidence="9">
    <location>
        <begin position="398"/>
        <end position="423"/>
    </location>
</feature>
<evidence type="ECO:0000256" key="9">
    <source>
        <dbReference type="SAM" id="Phobius"/>
    </source>
</evidence>
<feature type="transmembrane region" description="Helical" evidence="9">
    <location>
        <begin position="500"/>
        <end position="519"/>
    </location>
</feature>
<dbReference type="AlphaFoldDB" id="A0A4Y4C0A8"/>
<feature type="region of interest" description="Disordered" evidence="8">
    <location>
        <begin position="1"/>
        <end position="52"/>
    </location>
</feature>
<dbReference type="GO" id="GO:0005886">
    <property type="term" value="C:plasma membrane"/>
    <property type="evidence" value="ECO:0007669"/>
    <property type="project" value="UniProtKB-SubCell"/>
</dbReference>
<proteinExistence type="inferred from homology"/>
<gene>
    <name evidence="10" type="primary">betT</name>
    <name evidence="10" type="ORF">CVA01_06060</name>
</gene>
<feature type="transmembrane region" description="Helical" evidence="9">
    <location>
        <begin position="101"/>
        <end position="120"/>
    </location>
</feature>
<feature type="transmembrane region" description="Helical" evidence="9">
    <location>
        <begin position="312"/>
        <end position="332"/>
    </location>
</feature>
<accession>A0A4Y4C0A8</accession>
<feature type="transmembrane region" description="Helical" evidence="9">
    <location>
        <begin position="278"/>
        <end position="300"/>
    </location>
</feature>
<keyword evidence="5 9" id="KW-0812">Transmembrane</keyword>
<keyword evidence="6 9" id="KW-1133">Transmembrane helix</keyword>
<feature type="transmembrane region" description="Helical" evidence="9">
    <location>
        <begin position="525"/>
        <end position="545"/>
    </location>
</feature>
<keyword evidence="4" id="KW-1003">Cell membrane</keyword>
<evidence type="ECO:0000256" key="3">
    <source>
        <dbReference type="ARBA" id="ARBA00022448"/>
    </source>
</evidence>
<dbReference type="InterPro" id="IPR000060">
    <property type="entry name" value="BCCT_transptr"/>
</dbReference>
<organism evidence="10 11">
    <name type="scientific">Corynebacterium variabile</name>
    <dbReference type="NCBI Taxonomy" id="1727"/>
    <lineage>
        <taxon>Bacteria</taxon>
        <taxon>Bacillati</taxon>
        <taxon>Actinomycetota</taxon>
        <taxon>Actinomycetes</taxon>
        <taxon>Mycobacteriales</taxon>
        <taxon>Corynebacteriaceae</taxon>
        <taxon>Corynebacterium</taxon>
    </lineage>
</organism>
<dbReference type="RefSeq" id="WP_141328486.1">
    <property type="nucleotide sequence ID" value="NZ_BJNT01000004.1"/>
</dbReference>
<reference evidence="10 11" key="1">
    <citation type="submission" date="2019-06" db="EMBL/GenBank/DDBJ databases">
        <title>Whole genome shotgun sequence of Corynebacterium variabile NBRC 15286.</title>
        <authorList>
            <person name="Hosoyama A."/>
            <person name="Uohara A."/>
            <person name="Ohji S."/>
            <person name="Ichikawa N."/>
        </authorList>
    </citation>
    <scope>NUCLEOTIDE SEQUENCE [LARGE SCALE GENOMIC DNA]</scope>
    <source>
        <strain evidence="10 11">NBRC 15286</strain>
    </source>
</reference>
<evidence type="ECO:0000256" key="4">
    <source>
        <dbReference type="ARBA" id="ARBA00022475"/>
    </source>
</evidence>
<evidence type="ECO:0000256" key="8">
    <source>
        <dbReference type="SAM" id="MobiDB-lite"/>
    </source>
</evidence>
<evidence type="ECO:0000256" key="2">
    <source>
        <dbReference type="ARBA" id="ARBA00005658"/>
    </source>
</evidence>
<evidence type="ECO:0000256" key="6">
    <source>
        <dbReference type="ARBA" id="ARBA00022989"/>
    </source>
</evidence>
<comment type="subcellular location">
    <subcellularLocation>
        <location evidence="1">Cell membrane</location>
        <topology evidence="1">Multi-pass membrane protein</topology>
    </subcellularLocation>
</comment>
<dbReference type="GeneID" id="82886766"/>
<evidence type="ECO:0000313" key="10">
    <source>
        <dbReference type="EMBL" id="GEC85292.1"/>
    </source>
</evidence>
<evidence type="ECO:0000256" key="5">
    <source>
        <dbReference type="ARBA" id="ARBA00022692"/>
    </source>
</evidence>
<protein>
    <submittedName>
        <fullName evidence="10">Choline transporter BetT</fullName>
    </submittedName>
</protein>
<feature type="transmembrane region" description="Helical" evidence="9">
    <location>
        <begin position="241"/>
        <end position="266"/>
    </location>
</feature>
<feature type="compositionally biased region" description="Basic and acidic residues" evidence="8">
    <location>
        <begin position="24"/>
        <end position="34"/>
    </location>
</feature>
<feature type="region of interest" description="Disordered" evidence="8">
    <location>
        <begin position="708"/>
        <end position="733"/>
    </location>
</feature>
<dbReference type="GO" id="GO:0022857">
    <property type="term" value="F:transmembrane transporter activity"/>
    <property type="evidence" value="ECO:0007669"/>
    <property type="project" value="InterPro"/>
</dbReference>
<sequence length="733" mass="79986">MSDHESSDITEPVDRTALGGTPRSTREQRQRDNRPPASPEELSRGAGAFTDNAGHTDHKVNWVVLTVSAAVILAFSLWAIIAPDNADSVMASVVDAIASGFGWYYVLTVAIVIGFVLWVALSRTGRVRLGPDHSRPSYSLFTWVSMLFAAGVGIDMLFYSVTGPVTQYMTPANADPESAEATRDAVVWTMFHYGISGWAMYSLLGAAMGYFAFRWGMPLSIRAALYPLLGRRVKGKTGHTIDIVTLVGTVMGVATSMGIGVVLLSVGFSKLFGLPDGLGLQVALVGVAVIITVAACTSGVDKGIRIISEMNLWVAGAMILYIIVTGKTSFLLNTMVANVGRFINTLPERTMETMGYEPDGADWMGGWTLFFWAFWLAWGPFVGVFLARISRGRTLREFIIAAITVPVICDFLIVTTFGNSALYEVLHGNTSFAEEAMESPEQGWYSLLEMFPGATFIIGLATLSGLLFYLTSANSGAMVMSTFSASIPDPAQDGPKWLRIFWALVTAVLTVAMLIAGGVSTMEHATLIFALPVTVIAYLVMMSFSKALRMERVQMDGVVQVQRGSSQERTWRQRLAGLRHYPDADEIRSFTADTVAPALDEVHTEFTRLGYDATLTCGEDAATSLPTWTLLVPLEHHRGFQYMVAPVTTPVPSFGGRRAQSQEDYLRLEVFDQTGTRGYDLNGLTTQQIVDDVIDRYEMHLSFLTESASTDTRSRLTPPVTPVAEPSLIKDEE</sequence>
<feature type="transmembrane region" description="Helical" evidence="9">
    <location>
        <begin position="364"/>
        <end position="386"/>
    </location>
</feature>
<comment type="similarity">
    <text evidence="2">Belongs to the BCCT transporter (TC 2.A.15) family.</text>
</comment>